<evidence type="ECO:0000259" key="4">
    <source>
        <dbReference type="PROSITE" id="PS51898"/>
    </source>
</evidence>
<dbReference type="EMBL" id="CP036279">
    <property type="protein sequence ID" value="QDU62132.1"/>
    <property type="molecule type" value="Genomic_DNA"/>
</dbReference>
<dbReference type="Gene3D" id="1.10.443.10">
    <property type="entry name" value="Intergrase catalytic core"/>
    <property type="match status" value="1"/>
</dbReference>
<dbReference type="GO" id="GO:0015074">
    <property type="term" value="P:DNA integration"/>
    <property type="evidence" value="ECO:0007669"/>
    <property type="project" value="InterPro"/>
</dbReference>
<name>A0A518B5A6_9BACT</name>
<dbReference type="RefSeq" id="WP_145258656.1">
    <property type="nucleotide sequence ID" value="NZ_CP036279.1"/>
</dbReference>
<dbReference type="Proteomes" id="UP000317093">
    <property type="component" value="Chromosome"/>
</dbReference>
<dbReference type="InterPro" id="IPR011010">
    <property type="entry name" value="DNA_brk_join_enz"/>
</dbReference>
<dbReference type="InterPro" id="IPR013762">
    <property type="entry name" value="Integrase-like_cat_sf"/>
</dbReference>
<dbReference type="PROSITE" id="PS51898">
    <property type="entry name" value="TYR_RECOMBINASE"/>
    <property type="match status" value="1"/>
</dbReference>
<dbReference type="GO" id="GO:0003677">
    <property type="term" value="F:DNA binding"/>
    <property type="evidence" value="ECO:0007669"/>
    <property type="project" value="UniProtKB-KW"/>
</dbReference>
<reference evidence="5 6" key="1">
    <citation type="submission" date="2019-02" db="EMBL/GenBank/DDBJ databases">
        <title>Deep-cultivation of Planctomycetes and their phenomic and genomic characterization uncovers novel biology.</title>
        <authorList>
            <person name="Wiegand S."/>
            <person name="Jogler M."/>
            <person name="Boedeker C."/>
            <person name="Pinto D."/>
            <person name="Vollmers J."/>
            <person name="Rivas-Marin E."/>
            <person name="Kohn T."/>
            <person name="Peeters S.H."/>
            <person name="Heuer A."/>
            <person name="Rast P."/>
            <person name="Oberbeckmann S."/>
            <person name="Bunk B."/>
            <person name="Jeske O."/>
            <person name="Meyerdierks A."/>
            <person name="Storesund J.E."/>
            <person name="Kallscheuer N."/>
            <person name="Luecker S."/>
            <person name="Lage O.M."/>
            <person name="Pohl T."/>
            <person name="Merkel B.J."/>
            <person name="Hornburger P."/>
            <person name="Mueller R.-W."/>
            <person name="Bruemmer F."/>
            <person name="Labrenz M."/>
            <person name="Spormann A.M."/>
            <person name="Op den Camp H."/>
            <person name="Overmann J."/>
            <person name="Amann R."/>
            <person name="Jetten M.S.M."/>
            <person name="Mascher T."/>
            <person name="Medema M.H."/>
            <person name="Devos D.P."/>
            <person name="Kaster A.-K."/>
            <person name="Ovreas L."/>
            <person name="Rohde M."/>
            <person name="Galperin M.Y."/>
            <person name="Jogler C."/>
        </authorList>
    </citation>
    <scope>NUCLEOTIDE SEQUENCE [LARGE SCALE GENOMIC DNA]</scope>
    <source>
        <strain evidence="5 6">Pan216</strain>
    </source>
</reference>
<keyword evidence="2" id="KW-0238">DNA-binding</keyword>
<dbReference type="InterPro" id="IPR002104">
    <property type="entry name" value="Integrase_catalytic"/>
</dbReference>
<dbReference type="AlphaFoldDB" id="A0A518B5A6"/>
<dbReference type="Pfam" id="PF00589">
    <property type="entry name" value="Phage_integrase"/>
    <property type="match status" value="1"/>
</dbReference>
<evidence type="ECO:0000313" key="6">
    <source>
        <dbReference type="Proteomes" id="UP000317093"/>
    </source>
</evidence>
<comment type="similarity">
    <text evidence="1">Belongs to the 'phage' integrase family.</text>
</comment>
<dbReference type="KEGG" id="knv:Pan216_29990"/>
<protein>
    <submittedName>
        <fullName evidence="5">Site-specific tyrosine recombinase XerC</fullName>
    </submittedName>
</protein>
<proteinExistence type="inferred from homology"/>
<evidence type="ECO:0000313" key="5">
    <source>
        <dbReference type="EMBL" id="QDU62132.1"/>
    </source>
</evidence>
<dbReference type="PANTHER" id="PTHR30349:SF41">
    <property type="entry name" value="INTEGRASE_RECOMBINASE PROTEIN MJ0367-RELATED"/>
    <property type="match status" value="1"/>
</dbReference>
<keyword evidence="6" id="KW-1185">Reference proteome</keyword>
<dbReference type="OrthoDB" id="280704at2"/>
<dbReference type="SUPFAM" id="SSF56349">
    <property type="entry name" value="DNA breaking-rejoining enzymes"/>
    <property type="match status" value="1"/>
</dbReference>
<evidence type="ECO:0000256" key="3">
    <source>
        <dbReference type="ARBA" id="ARBA00023172"/>
    </source>
</evidence>
<gene>
    <name evidence="5" type="ORF">Pan216_29990</name>
</gene>
<dbReference type="GO" id="GO:0006310">
    <property type="term" value="P:DNA recombination"/>
    <property type="evidence" value="ECO:0007669"/>
    <property type="project" value="UniProtKB-KW"/>
</dbReference>
<feature type="domain" description="Tyr recombinase" evidence="4">
    <location>
        <begin position="142"/>
        <end position="340"/>
    </location>
</feature>
<dbReference type="InterPro" id="IPR050090">
    <property type="entry name" value="Tyrosine_recombinase_XerCD"/>
</dbReference>
<evidence type="ECO:0000256" key="2">
    <source>
        <dbReference type="ARBA" id="ARBA00023125"/>
    </source>
</evidence>
<dbReference type="CDD" id="cd00397">
    <property type="entry name" value="DNA_BRE_C"/>
    <property type="match status" value="1"/>
</dbReference>
<accession>A0A518B5A6</accession>
<dbReference type="PANTHER" id="PTHR30349">
    <property type="entry name" value="PHAGE INTEGRASE-RELATED"/>
    <property type="match status" value="1"/>
</dbReference>
<keyword evidence="3" id="KW-0233">DNA recombination</keyword>
<sequence length="347" mass="39337">MRRRRRFDRITLRCQKTKGKNHAPSGSDHGRSWRLGYSPRGSWDEAFDLIESIYAPPLAAIATLRKHRQVRGLLESVASSPGKLTVPAIAKLAKQLAERRDHSTVNTLLAFARTQCGLFTAQGWLEPNPFELRSFFLRESEPSVSHLVHADVIRLLDQADREFQTAPTERKRWEASRLRCLLYVVAYTGLRAEEALHLRVGDLDPDHRILWVADDHHRTKTAGSVAPVPLPAIAVEVLLEHLRVNDGRSFLFGLKSADKPWSQQNAKHGYRASDRLKQLGERAGVAGVTLLRLRHTCATHAESLWGLSRGQIQSILRHDSPRTQRHYRHADACNLAKLVEHVNYRAN</sequence>
<evidence type="ECO:0000256" key="1">
    <source>
        <dbReference type="ARBA" id="ARBA00008857"/>
    </source>
</evidence>
<organism evidence="5 6">
    <name type="scientific">Kolteria novifilia</name>
    <dbReference type="NCBI Taxonomy" id="2527975"/>
    <lineage>
        <taxon>Bacteria</taxon>
        <taxon>Pseudomonadati</taxon>
        <taxon>Planctomycetota</taxon>
        <taxon>Planctomycetia</taxon>
        <taxon>Kolteriales</taxon>
        <taxon>Kolteriaceae</taxon>
        <taxon>Kolteria</taxon>
    </lineage>
</organism>